<feature type="region of interest" description="Disordered" evidence="1">
    <location>
        <begin position="72"/>
        <end position="248"/>
    </location>
</feature>
<dbReference type="PANTHER" id="PTHR21616">
    <property type="entry name" value="CENTROSOME SPINDLE POLE ASSOCIATED PROTEIN"/>
    <property type="match status" value="1"/>
</dbReference>
<accession>A0ABN9AWE1</accession>
<protein>
    <recommendedName>
        <fullName evidence="4">Centrosome and spindle pole associated protein 1</fullName>
    </recommendedName>
</protein>
<dbReference type="InterPro" id="IPR026708">
    <property type="entry name" value="CSPP1"/>
</dbReference>
<organism evidence="2 3">
    <name type="scientific">Staurois parvus</name>
    <dbReference type="NCBI Taxonomy" id="386267"/>
    <lineage>
        <taxon>Eukaryota</taxon>
        <taxon>Metazoa</taxon>
        <taxon>Chordata</taxon>
        <taxon>Craniata</taxon>
        <taxon>Vertebrata</taxon>
        <taxon>Euteleostomi</taxon>
        <taxon>Amphibia</taxon>
        <taxon>Batrachia</taxon>
        <taxon>Anura</taxon>
        <taxon>Neobatrachia</taxon>
        <taxon>Ranoidea</taxon>
        <taxon>Ranidae</taxon>
        <taxon>Staurois</taxon>
    </lineage>
</organism>
<sequence>MEAYEQLLNKRRAETEKPRRRDVETEAGDQFVRRPEEDIIVSHNKPWRSETEVDRMDRPRYAATDYESDRRPLRLNFAPDSNERYDGDVHDRRSMRYNPPPERVLPRRGDVLEKHEYIPDHASYFQIERGDQRSFRDRRDREPPVDYEDDFREQSNRRPNTTLTKSRPKVENQVQPTERSKSANTKEENFSTGLMLGGSNEDEALKRRKERYRQELQEQMAEQQRNKRREKELGLKVAASGAIDPEKQ</sequence>
<feature type="compositionally biased region" description="Basic and acidic residues" evidence="1">
    <location>
        <begin position="128"/>
        <end position="144"/>
    </location>
</feature>
<reference evidence="2" key="1">
    <citation type="submission" date="2023-05" db="EMBL/GenBank/DDBJ databases">
        <authorList>
            <person name="Stuckert A."/>
        </authorList>
    </citation>
    <scope>NUCLEOTIDE SEQUENCE</scope>
</reference>
<evidence type="ECO:0000256" key="1">
    <source>
        <dbReference type="SAM" id="MobiDB-lite"/>
    </source>
</evidence>
<feature type="compositionally biased region" description="Basic and acidic residues" evidence="1">
    <location>
        <begin position="81"/>
        <end position="94"/>
    </location>
</feature>
<dbReference type="PANTHER" id="PTHR21616:SF2">
    <property type="entry name" value="CENTROSOME AND SPINDLE POLE-ASSOCIATED PROTEIN 1"/>
    <property type="match status" value="1"/>
</dbReference>
<name>A0ABN9AWE1_9NEOB</name>
<keyword evidence="3" id="KW-1185">Reference proteome</keyword>
<feature type="non-terminal residue" evidence="2">
    <location>
        <position position="248"/>
    </location>
</feature>
<comment type="caution">
    <text evidence="2">The sequence shown here is derived from an EMBL/GenBank/DDBJ whole genome shotgun (WGS) entry which is preliminary data.</text>
</comment>
<dbReference type="EMBL" id="CATNWA010001218">
    <property type="protein sequence ID" value="CAI9539475.1"/>
    <property type="molecule type" value="Genomic_DNA"/>
</dbReference>
<feature type="compositionally biased region" description="Basic and acidic residues" evidence="1">
    <location>
        <begin position="11"/>
        <end position="24"/>
    </location>
</feature>
<evidence type="ECO:0000313" key="3">
    <source>
        <dbReference type="Proteomes" id="UP001162483"/>
    </source>
</evidence>
<feature type="region of interest" description="Disordered" evidence="1">
    <location>
        <begin position="1"/>
        <end position="37"/>
    </location>
</feature>
<evidence type="ECO:0000313" key="2">
    <source>
        <dbReference type="EMBL" id="CAI9539475.1"/>
    </source>
</evidence>
<feature type="compositionally biased region" description="Basic and acidic residues" evidence="1">
    <location>
        <begin position="104"/>
        <end position="119"/>
    </location>
</feature>
<evidence type="ECO:0008006" key="4">
    <source>
        <dbReference type="Google" id="ProtNLM"/>
    </source>
</evidence>
<proteinExistence type="predicted"/>
<gene>
    <name evidence="2" type="ORF">SPARVUS_LOCUS1600399</name>
</gene>
<feature type="compositionally biased region" description="Basic and acidic residues" evidence="1">
    <location>
        <begin position="178"/>
        <end position="189"/>
    </location>
</feature>
<dbReference type="Proteomes" id="UP001162483">
    <property type="component" value="Unassembled WGS sequence"/>
</dbReference>